<dbReference type="AlphaFoldDB" id="A0A8J2SNK9"/>
<dbReference type="NCBIfam" id="NF004123">
    <property type="entry name" value="PRK05610.1"/>
    <property type="match status" value="1"/>
</dbReference>
<reference evidence="4" key="1">
    <citation type="submission" date="2021-11" db="EMBL/GenBank/DDBJ databases">
        <authorList>
            <consortium name="Genoscope - CEA"/>
            <person name="William W."/>
        </authorList>
    </citation>
    <scope>NUCLEOTIDE SEQUENCE</scope>
</reference>
<keyword evidence="2" id="KW-0689">Ribosomal protein</keyword>
<protein>
    <recommendedName>
        <fullName evidence="6">30S ribosomal protein S17, chloroplastic</fullName>
    </recommendedName>
</protein>
<evidence type="ECO:0000256" key="1">
    <source>
        <dbReference type="ARBA" id="ARBA00010254"/>
    </source>
</evidence>
<dbReference type="GO" id="GO:0006412">
    <property type="term" value="P:translation"/>
    <property type="evidence" value="ECO:0007669"/>
    <property type="project" value="InterPro"/>
</dbReference>
<dbReference type="Gene3D" id="2.40.50.140">
    <property type="entry name" value="Nucleic acid-binding proteins"/>
    <property type="match status" value="1"/>
</dbReference>
<dbReference type="Proteomes" id="UP000789595">
    <property type="component" value="Unassembled WGS sequence"/>
</dbReference>
<dbReference type="InterPro" id="IPR012340">
    <property type="entry name" value="NA-bd_OB-fold"/>
</dbReference>
<dbReference type="GO" id="GO:1990904">
    <property type="term" value="C:ribonucleoprotein complex"/>
    <property type="evidence" value="ECO:0007669"/>
    <property type="project" value="UniProtKB-KW"/>
</dbReference>
<dbReference type="OrthoDB" id="274752at2759"/>
<evidence type="ECO:0000313" key="5">
    <source>
        <dbReference type="Proteomes" id="UP000789595"/>
    </source>
</evidence>
<dbReference type="EMBL" id="CAKKNE010000002">
    <property type="protein sequence ID" value="CAH0369739.1"/>
    <property type="molecule type" value="Genomic_DNA"/>
</dbReference>
<dbReference type="PANTHER" id="PTHR10744">
    <property type="entry name" value="40S RIBOSOMAL PROTEIN S11 FAMILY MEMBER"/>
    <property type="match status" value="1"/>
</dbReference>
<dbReference type="PRINTS" id="PR00973">
    <property type="entry name" value="RIBOSOMALS17"/>
</dbReference>
<evidence type="ECO:0008006" key="6">
    <source>
        <dbReference type="Google" id="ProtNLM"/>
    </source>
</evidence>
<dbReference type="GO" id="GO:0003735">
    <property type="term" value="F:structural constituent of ribosome"/>
    <property type="evidence" value="ECO:0007669"/>
    <property type="project" value="InterPro"/>
</dbReference>
<gene>
    <name evidence="4" type="ORF">PECAL_2P28750</name>
</gene>
<dbReference type="InterPro" id="IPR000266">
    <property type="entry name" value="Ribosomal_uS17"/>
</dbReference>
<name>A0A8J2SNK9_9STRA</name>
<organism evidence="4 5">
    <name type="scientific">Pelagomonas calceolata</name>
    <dbReference type="NCBI Taxonomy" id="35677"/>
    <lineage>
        <taxon>Eukaryota</taxon>
        <taxon>Sar</taxon>
        <taxon>Stramenopiles</taxon>
        <taxon>Ochrophyta</taxon>
        <taxon>Pelagophyceae</taxon>
        <taxon>Pelagomonadales</taxon>
        <taxon>Pelagomonadaceae</taxon>
        <taxon>Pelagomonas</taxon>
    </lineage>
</organism>
<comment type="similarity">
    <text evidence="1">Belongs to the universal ribosomal protein uS17 family.</text>
</comment>
<comment type="caution">
    <text evidence="4">The sequence shown here is derived from an EMBL/GenBank/DDBJ whole genome shotgun (WGS) entry which is preliminary data.</text>
</comment>
<keyword evidence="3" id="KW-0687">Ribonucleoprotein</keyword>
<proteinExistence type="inferred from homology"/>
<keyword evidence="5" id="KW-1185">Reference proteome</keyword>
<dbReference type="SUPFAM" id="SSF50249">
    <property type="entry name" value="Nucleic acid-binding proteins"/>
    <property type="match status" value="1"/>
</dbReference>
<evidence type="ECO:0000256" key="2">
    <source>
        <dbReference type="ARBA" id="ARBA00022980"/>
    </source>
</evidence>
<evidence type="ECO:0000256" key="3">
    <source>
        <dbReference type="ARBA" id="ARBA00023274"/>
    </source>
</evidence>
<evidence type="ECO:0000313" key="4">
    <source>
        <dbReference type="EMBL" id="CAH0369739.1"/>
    </source>
</evidence>
<dbReference type="PANTHER" id="PTHR10744:SF1">
    <property type="entry name" value="SMALL RIBOSOMAL SUBUNIT PROTEIN US17M"/>
    <property type="match status" value="1"/>
</dbReference>
<dbReference type="Pfam" id="PF00366">
    <property type="entry name" value="Ribosomal_S17"/>
    <property type="match status" value="1"/>
</dbReference>
<sequence length="117" mass="13266">MLALRRAACIRPQVRCLATTPTNQKRWGPPTPPTTTNLPRGCLVGSVVSTAMAKTVNVDVTRTKIVPKYRKARRYSRRFLAHDEDQECSLGDVVRIAPCRPLSRRKHFVVQEILKKN</sequence>
<accession>A0A8J2SNK9</accession>
<dbReference type="GO" id="GO:0005840">
    <property type="term" value="C:ribosome"/>
    <property type="evidence" value="ECO:0007669"/>
    <property type="project" value="UniProtKB-KW"/>
</dbReference>
<dbReference type="CDD" id="cd00364">
    <property type="entry name" value="Ribosomal_uS17"/>
    <property type="match status" value="1"/>
</dbReference>
<dbReference type="GO" id="GO:0005739">
    <property type="term" value="C:mitochondrion"/>
    <property type="evidence" value="ECO:0007669"/>
    <property type="project" value="TreeGrafter"/>
</dbReference>